<proteinExistence type="predicted"/>
<comment type="caution">
    <text evidence="2">The sequence shown here is derived from an EMBL/GenBank/DDBJ whole genome shotgun (WGS) entry which is preliminary data.</text>
</comment>
<keyword evidence="4" id="KW-1185">Reference proteome</keyword>
<sequence length="121" mass="13692">MRHVILKFECSTIELVFLPPSTMSHTQPMDQGIIANLKDHYNHLYTLRHLVPTLKAVRDPVFNLFNAMGVAVQAWALVTPRNIARCFWHAGFMAPAINVPTQEELEEVDISLAQLAAHLTF</sequence>
<organism evidence="2 4">
    <name type="scientific">Meganyctiphanes norvegica</name>
    <name type="common">Northern krill</name>
    <name type="synonym">Thysanopoda norvegica</name>
    <dbReference type="NCBI Taxonomy" id="48144"/>
    <lineage>
        <taxon>Eukaryota</taxon>
        <taxon>Metazoa</taxon>
        <taxon>Ecdysozoa</taxon>
        <taxon>Arthropoda</taxon>
        <taxon>Crustacea</taxon>
        <taxon>Multicrustacea</taxon>
        <taxon>Malacostraca</taxon>
        <taxon>Eumalacostraca</taxon>
        <taxon>Eucarida</taxon>
        <taxon>Euphausiacea</taxon>
        <taxon>Euphausiidae</taxon>
        <taxon>Meganyctiphanes</taxon>
    </lineage>
</organism>
<evidence type="ECO:0000259" key="1">
    <source>
        <dbReference type="Pfam" id="PF03184"/>
    </source>
</evidence>
<accession>A0AAV2SCX9</accession>
<evidence type="ECO:0000313" key="3">
    <source>
        <dbReference type="EMBL" id="CAL4186261.1"/>
    </source>
</evidence>
<feature type="domain" description="DDE-1" evidence="1">
    <location>
        <begin position="9"/>
        <end position="87"/>
    </location>
</feature>
<dbReference type="AlphaFoldDB" id="A0AAV2SCX9"/>
<dbReference type="Pfam" id="PF03184">
    <property type="entry name" value="DDE_1"/>
    <property type="match status" value="1"/>
</dbReference>
<gene>
    <name evidence="2" type="ORF">MNOR_LOCUS36035</name>
    <name evidence="3" type="ORF">MNOR_LOCUS36036</name>
</gene>
<reference evidence="2 4" key="1">
    <citation type="submission" date="2024-05" db="EMBL/GenBank/DDBJ databases">
        <authorList>
            <person name="Wallberg A."/>
        </authorList>
    </citation>
    <scope>NUCLEOTIDE SEQUENCE [LARGE SCALE GENOMIC DNA]</scope>
</reference>
<evidence type="ECO:0000313" key="4">
    <source>
        <dbReference type="Proteomes" id="UP001497623"/>
    </source>
</evidence>
<dbReference type="EMBL" id="CAXKWB010063155">
    <property type="protein sequence ID" value="CAL4186258.1"/>
    <property type="molecule type" value="Genomic_DNA"/>
</dbReference>
<protein>
    <recommendedName>
        <fullName evidence="1">DDE-1 domain-containing protein</fullName>
    </recommendedName>
</protein>
<evidence type="ECO:0000313" key="2">
    <source>
        <dbReference type="EMBL" id="CAL4186258.1"/>
    </source>
</evidence>
<name>A0AAV2SCX9_MEGNR</name>
<dbReference type="GO" id="GO:0003676">
    <property type="term" value="F:nucleic acid binding"/>
    <property type="evidence" value="ECO:0007669"/>
    <property type="project" value="InterPro"/>
</dbReference>
<dbReference type="Proteomes" id="UP001497623">
    <property type="component" value="Unassembled WGS sequence"/>
</dbReference>
<dbReference type="EMBL" id="CAXKWB010063155">
    <property type="protein sequence ID" value="CAL4186261.1"/>
    <property type="molecule type" value="Genomic_DNA"/>
</dbReference>
<dbReference type="InterPro" id="IPR004875">
    <property type="entry name" value="DDE_SF_endonuclease_dom"/>
</dbReference>